<gene>
    <name evidence="2" type="ORF">Pan216_54700</name>
</gene>
<dbReference type="EMBL" id="CP036279">
    <property type="protein sequence ID" value="QDU64580.1"/>
    <property type="molecule type" value="Genomic_DNA"/>
</dbReference>
<dbReference type="RefSeq" id="WP_145262879.1">
    <property type="nucleotide sequence ID" value="NZ_CP036279.1"/>
</dbReference>
<dbReference type="KEGG" id="knv:Pan216_54700"/>
<dbReference type="GO" id="GO:0006508">
    <property type="term" value="P:proteolysis"/>
    <property type="evidence" value="ECO:0007669"/>
    <property type="project" value="InterPro"/>
</dbReference>
<dbReference type="Pfam" id="PF03412">
    <property type="entry name" value="Peptidase_C39"/>
    <property type="match status" value="1"/>
</dbReference>
<evidence type="ECO:0000313" key="2">
    <source>
        <dbReference type="EMBL" id="QDU64580.1"/>
    </source>
</evidence>
<dbReference type="OrthoDB" id="265084at2"/>
<name>A0A518BC64_9BACT</name>
<evidence type="ECO:0000259" key="1">
    <source>
        <dbReference type="PROSITE" id="PS50990"/>
    </source>
</evidence>
<sequence length="231" mass="25885">MSHEFPYERQCQNSDRQQMCGAAVMVMVYRSFGKECDQAQVWKRISRPASAGRWNSRTHVLADDARAQGLQSLILKLKGDPWPTVSRSLDANVRIVVNHRHKISRGGHFSVLLDVSGDHVVYHDPDDGPFRRCTKQDFLGMWRPSSLFRQVAGQVLIAISEATTGERVCEQCHAEIPYRMECPGCAGDVSLEPLVSLGCIEATCSRRGWERLHCPSCDRAIENLDQSDGDG</sequence>
<reference evidence="2 3" key="1">
    <citation type="submission" date="2019-02" db="EMBL/GenBank/DDBJ databases">
        <title>Deep-cultivation of Planctomycetes and their phenomic and genomic characterization uncovers novel biology.</title>
        <authorList>
            <person name="Wiegand S."/>
            <person name="Jogler M."/>
            <person name="Boedeker C."/>
            <person name="Pinto D."/>
            <person name="Vollmers J."/>
            <person name="Rivas-Marin E."/>
            <person name="Kohn T."/>
            <person name="Peeters S.H."/>
            <person name="Heuer A."/>
            <person name="Rast P."/>
            <person name="Oberbeckmann S."/>
            <person name="Bunk B."/>
            <person name="Jeske O."/>
            <person name="Meyerdierks A."/>
            <person name="Storesund J.E."/>
            <person name="Kallscheuer N."/>
            <person name="Luecker S."/>
            <person name="Lage O.M."/>
            <person name="Pohl T."/>
            <person name="Merkel B.J."/>
            <person name="Hornburger P."/>
            <person name="Mueller R.-W."/>
            <person name="Bruemmer F."/>
            <person name="Labrenz M."/>
            <person name="Spormann A.M."/>
            <person name="Op den Camp H."/>
            <person name="Overmann J."/>
            <person name="Amann R."/>
            <person name="Jetten M.S.M."/>
            <person name="Mascher T."/>
            <person name="Medema M.H."/>
            <person name="Devos D.P."/>
            <person name="Kaster A.-K."/>
            <person name="Ovreas L."/>
            <person name="Rohde M."/>
            <person name="Galperin M.Y."/>
            <person name="Jogler C."/>
        </authorList>
    </citation>
    <scope>NUCLEOTIDE SEQUENCE [LARGE SCALE GENOMIC DNA]</scope>
    <source>
        <strain evidence="2 3">Pan216</strain>
    </source>
</reference>
<dbReference type="PROSITE" id="PS50990">
    <property type="entry name" value="PEPTIDASE_C39"/>
    <property type="match status" value="1"/>
</dbReference>
<evidence type="ECO:0000313" key="3">
    <source>
        <dbReference type="Proteomes" id="UP000317093"/>
    </source>
</evidence>
<dbReference type="GO" id="GO:0005524">
    <property type="term" value="F:ATP binding"/>
    <property type="evidence" value="ECO:0007669"/>
    <property type="project" value="InterPro"/>
</dbReference>
<dbReference type="AlphaFoldDB" id="A0A518BC64"/>
<dbReference type="InterPro" id="IPR005074">
    <property type="entry name" value="Peptidase_C39"/>
</dbReference>
<proteinExistence type="predicted"/>
<feature type="domain" description="Peptidase C39" evidence="1">
    <location>
        <begin position="12"/>
        <end position="149"/>
    </location>
</feature>
<organism evidence="2 3">
    <name type="scientific">Kolteria novifilia</name>
    <dbReference type="NCBI Taxonomy" id="2527975"/>
    <lineage>
        <taxon>Bacteria</taxon>
        <taxon>Pseudomonadati</taxon>
        <taxon>Planctomycetota</taxon>
        <taxon>Planctomycetia</taxon>
        <taxon>Kolteriales</taxon>
        <taxon>Kolteriaceae</taxon>
        <taxon>Kolteria</taxon>
    </lineage>
</organism>
<protein>
    <recommendedName>
        <fullName evidence="1">Peptidase C39 domain-containing protein</fullName>
    </recommendedName>
</protein>
<accession>A0A518BC64</accession>
<dbReference type="GO" id="GO:0008233">
    <property type="term" value="F:peptidase activity"/>
    <property type="evidence" value="ECO:0007669"/>
    <property type="project" value="InterPro"/>
</dbReference>
<dbReference type="Gene3D" id="3.90.70.10">
    <property type="entry name" value="Cysteine proteinases"/>
    <property type="match status" value="1"/>
</dbReference>
<dbReference type="Proteomes" id="UP000317093">
    <property type="component" value="Chromosome"/>
</dbReference>
<keyword evidence="3" id="KW-1185">Reference proteome</keyword>
<dbReference type="GO" id="GO:0016020">
    <property type="term" value="C:membrane"/>
    <property type="evidence" value="ECO:0007669"/>
    <property type="project" value="InterPro"/>
</dbReference>